<evidence type="ECO:0000256" key="9">
    <source>
        <dbReference type="ARBA" id="ARBA00023125"/>
    </source>
</evidence>
<keyword evidence="17" id="KW-1185">Reference proteome</keyword>
<dbReference type="InterPro" id="IPR036236">
    <property type="entry name" value="Znf_C2H2_sf"/>
</dbReference>
<keyword evidence="5" id="KW-0677">Repeat</keyword>
<dbReference type="FunFam" id="3.30.160.60:FF:001116">
    <property type="entry name" value="Zinc finger protein 562"/>
    <property type="match status" value="1"/>
</dbReference>
<dbReference type="Proteomes" id="UP000504623">
    <property type="component" value="Unplaced"/>
</dbReference>
<evidence type="ECO:0000256" key="4">
    <source>
        <dbReference type="ARBA" id="ARBA00022723"/>
    </source>
</evidence>
<reference evidence="18" key="1">
    <citation type="submission" date="2025-08" db="UniProtKB">
        <authorList>
            <consortium name="RefSeq"/>
        </authorList>
    </citation>
    <scope>IDENTIFICATION</scope>
    <source>
        <tissue evidence="18">Spleen</tissue>
    </source>
</reference>
<evidence type="ECO:0000256" key="1">
    <source>
        <dbReference type="ARBA" id="ARBA00003767"/>
    </source>
</evidence>
<feature type="compositionally biased region" description="Gly residues" evidence="14">
    <location>
        <begin position="73"/>
        <end position="83"/>
    </location>
</feature>
<dbReference type="PROSITE" id="PS00028">
    <property type="entry name" value="ZINC_FINGER_C2H2_1"/>
    <property type="match status" value="12"/>
</dbReference>
<dbReference type="SUPFAM" id="SSF109640">
    <property type="entry name" value="KRAB domain (Kruppel-associated box)"/>
    <property type="match status" value="1"/>
</dbReference>
<comment type="subcellular location">
    <subcellularLocation>
        <location evidence="2">Nucleus</location>
    </subcellularLocation>
</comment>
<dbReference type="Pfam" id="PF00096">
    <property type="entry name" value="zf-C2H2"/>
    <property type="match status" value="12"/>
</dbReference>
<feature type="compositionally biased region" description="Low complexity" evidence="14">
    <location>
        <begin position="15"/>
        <end position="27"/>
    </location>
</feature>
<dbReference type="FunFam" id="3.30.160.60:FF:000099">
    <property type="entry name" value="Zinc finger protein 79"/>
    <property type="match status" value="1"/>
</dbReference>
<dbReference type="SMART" id="SM00355">
    <property type="entry name" value="ZnF_C2H2"/>
    <property type="match status" value="12"/>
</dbReference>
<dbReference type="InterPro" id="IPR013087">
    <property type="entry name" value="Znf_C2H2_type"/>
</dbReference>
<dbReference type="FunFam" id="3.30.160.60:FF:000184">
    <property type="entry name" value="Zinc finger protein 333"/>
    <property type="match status" value="1"/>
</dbReference>
<feature type="domain" description="C2H2-type" evidence="15">
    <location>
        <begin position="332"/>
        <end position="359"/>
    </location>
</feature>
<evidence type="ECO:0000256" key="13">
    <source>
        <dbReference type="PROSITE-ProRule" id="PRU00042"/>
    </source>
</evidence>
<feature type="region of interest" description="Disordered" evidence="14">
    <location>
        <begin position="1"/>
        <end position="130"/>
    </location>
</feature>
<keyword evidence="11" id="KW-0539">Nucleus</keyword>
<organism evidence="17 18">
    <name type="scientific">Chrysochloris asiatica</name>
    <name type="common">Cape golden mole</name>
    <dbReference type="NCBI Taxonomy" id="185453"/>
    <lineage>
        <taxon>Eukaryota</taxon>
        <taxon>Metazoa</taxon>
        <taxon>Chordata</taxon>
        <taxon>Craniata</taxon>
        <taxon>Vertebrata</taxon>
        <taxon>Euteleostomi</taxon>
        <taxon>Mammalia</taxon>
        <taxon>Eutheria</taxon>
        <taxon>Afrotheria</taxon>
        <taxon>Chrysochloridae</taxon>
        <taxon>Chrysochlorinae</taxon>
        <taxon>Chrysochloris</taxon>
    </lineage>
</organism>
<feature type="domain" description="C2H2-type" evidence="15">
    <location>
        <begin position="500"/>
        <end position="527"/>
    </location>
</feature>
<keyword evidence="7" id="KW-0862">Zinc</keyword>
<keyword evidence="9" id="KW-0238">DNA-binding</keyword>
<dbReference type="Pfam" id="PF01352">
    <property type="entry name" value="KRAB"/>
    <property type="match status" value="1"/>
</dbReference>
<accession>A0A9B0X1B8</accession>
<evidence type="ECO:0000256" key="7">
    <source>
        <dbReference type="ARBA" id="ARBA00022833"/>
    </source>
</evidence>
<evidence type="ECO:0000256" key="10">
    <source>
        <dbReference type="ARBA" id="ARBA00023163"/>
    </source>
</evidence>
<dbReference type="PROSITE" id="PS50805">
    <property type="entry name" value="KRAB"/>
    <property type="match status" value="1"/>
</dbReference>
<comment type="similarity">
    <text evidence="3">Belongs to the krueppel C2H2-type zinc-finger protein family.</text>
</comment>
<name>A0A9B0X1B8_CHRAS</name>
<feature type="domain" description="C2H2-type" evidence="15">
    <location>
        <begin position="584"/>
        <end position="611"/>
    </location>
</feature>
<feature type="domain" description="C2H2-type" evidence="15">
    <location>
        <begin position="556"/>
        <end position="583"/>
    </location>
</feature>
<dbReference type="GeneID" id="102831982"/>
<dbReference type="CDD" id="cd07765">
    <property type="entry name" value="KRAB_A-box"/>
    <property type="match status" value="1"/>
</dbReference>
<evidence type="ECO:0000256" key="3">
    <source>
        <dbReference type="ARBA" id="ARBA00006991"/>
    </source>
</evidence>
<keyword evidence="8" id="KW-0805">Transcription regulation</keyword>
<feature type="domain" description="KRAB" evidence="16">
    <location>
        <begin position="291"/>
        <end position="372"/>
    </location>
</feature>
<dbReference type="GO" id="GO:0000978">
    <property type="term" value="F:RNA polymerase II cis-regulatory region sequence-specific DNA binding"/>
    <property type="evidence" value="ECO:0007669"/>
    <property type="project" value="TreeGrafter"/>
</dbReference>
<protein>
    <recommendedName>
        <fullName evidence="12">Zinc finger protein 561</fullName>
    </recommendedName>
</protein>
<dbReference type="Gene3D" id="3.30.160.60">
    <property type="entry name" value="Classic Zinc Finger"/>
    <property type="match status" value="12"/>
</dbReference>
<dbReference type="FunFam" id="3.30.160.60:FF:000638">
    <property type="entry name" value="Zinc finger protein 184"/>
    <property type="match status" value="1"/>
</dbReference>
<evidence type="ECO:0000256" key="14">
    <source>
        <dbReference type="SAM" id="MobiDB-lite"/>
    </source>
</evidence>
<keyword evidence="6 13" id="KW-0863">Zinc-finger</keyword>
<evidence type="ECO:0000313" key="17">
    <source>
        <dbReference type="Proteomes" id="UP000504623"/>
    </source>
</evidence>
<feature type="domain" description="C2H2-type" evidence="15">
    <location>
        <begin position="388"/>
        <end position="415"/>
    </location>
</feature>
<feature type="domain" description="C2H2-type" evidence="15">
    <location>
        <begin position="528"/>
        <end position="555"/>
    </location>
</feature>
<dbReference type="FunFam" id="3.30.160.60:FF:000110">
    <property type="entry name" value="Zinc finger protein-like"/>
    <property type="match status" value="1"/>
</dbReference>
<dbReference type="FunFam" id="3.30.160.60:FF:000213">
    <property type="entry name" value="Zinc finger protein 624"/>
    <property type="match status" value="1"/>
</dbReference>
<sequence length="667" mass="74569">MLPPHEPSRVLILETAAPKPRAQTAAAHRPPTHPEPLGRSQPVTDGLNRPSPRRPTSETPQVRDALPAPAGADGHGNQGGAGRTAGPSPHYRSRTASSPLVAVASRPPGPSAQRLDSPRHAPNRKPLTREPRALLGLAGPTAPAPEPLRCTAFRNVARLDLASPSRGGHKQVGCRPRSVSVDWAPPSSAHCPGPRVLRRLWRGSRAAWRGPWVQGGYSQASIWSSDLGGIRRRSQAGETPEVGCCRLGLAESAYQEVARPSGSACYVYVSEDKVFASFSQMERGVSKMDAVAVEDVAVDFTQDEWALLDLPQRKLYRDVMMETFRNLASRPYECQECGKAFRHASNLTIHVRSHSGERPYECKECGKAFHKSSNLTIHKRIHSGERPYVCKECGKTFNRSSHLTAHTRSHSGERPYECKECGKAFHHSSSFTRHMRTHSGERPYVCKECDRAFRYSSHLTRHLRTHSGERPYECKECGKAFSHSSDLTVHVRSHSGDRPYECKECGKAFSWPSHLTTHVRTHSGERPYECKECGKAFSWSSNFTKHMRTHSGKKPYVCKECEKAFHHSSHLTRHMRTHSGERPYECKECGKAFSQSSYLTTHVRSHSGERPYECKECGKAFCHSSILTRHMRIHNGERPYECKECGKAFRWASHFTKHMRIHGGAGP</sequence>
<evidence type="ECO:0000256" key="8">
    <source>
        <dbReference type="ARBA" id="ARBA00023015"/>
    </source>
</evidence>
<dbReference type="PANTHER" id="PTHR24393">
    <property type="entry name" value="ZINC FINGER PROTEIN"/>
    <property type="match status" value="1"/>
</dbReference>
<evidence type="ECO:0000256" key="12">
    <source>
        <dbReference type="ARBA" id="ARBA00068642"/>
    </source>
</evidence>
<dbReference type="GO" id="GO:0005634">
    <property type="term" value="C:nucleus"/>
    <property type="evidence" value="ECO:0007669"/>
    <property type="project" value="UniProtKB-SubCell"/>
</dbReference>
<feature type="domain" description="C2H2-type" evidence="15">
    <location>
        <begin position="444"/>
        <end position="471"/>
    </location>
</feature>
<dbReference type="RefSeq" id="XP_006877799.1">
    <property type="nucleotide sequence ID" value="XM_006877737.1"/>
</dbReference>
<dbReference type="InterPro" id="IPR036051">
    <property type="entry name" value="KRAB_dom_sf"/>
</dbReference>
<dbReference type="FunFam" id="3.30.160.60:FF:000044">
    <property type="entry name" value="zinc finger protein 37 homolog"/>
    <property type="match status" value="1"/>
</dbReference>
<dbReference type="Gene3D" id="6.10.140.140">
    <property type="match status" value="1"/>
</dbReference>
<dbReference type="FunFam" id="3.30.160.60:FF:001158">
    <property type="entry name" value="zinc finger protein 22"/>
    <property type="match status" value="1"/>
</dbReference>
<dbReference type="AlphaFoldDB" id="A0A9B0X1B8"/>
<dbReference type="GO" id="GO:0001228">
    <property type="term" value="F:DNA-binding transcription activator activity, RNA polymerase II-specific"/>
    <property type="evidence" value="ECO:0007669"/>
    <property type="project" value="TreeGrafter"/>
</dbReference>
<keyword evidence="10" id="KW-0804">Transcription</keyword>
<dbReference type="GO" id="GO:0008270">
    <property type="term" value="F:zinc ion binding"/>
    <property type="evidence" value="ECO:0007669"/>
    <property type="project" value="UniProtKB-KW"/>
</dbReference>
<evidence type="ECO:0000256" key="6">
    <source>
        <dbReference type="ARBA" id="ARBA00022771"/>
    </source>
</evidence>
<dbReference type="SMART" id="SM00349">
    <property type="entry name" value="KRAB"/>
    <property type="match status" value="1"/>
</dbReference>
<dbReference type="PROSITE" id="PS50157">
    <property type="entry name" value="ZINC_FINGER_C2H2_2"/>
    <property type="match status" value="12"/>
</dbReference>
<evidence type="ECO:0000256" key="11">
    <source>
        <dbReference type="ARBA" id="ARBA00023242"/>
    </source>
</evidence>
<evidence type="ECO:0000256" key="2">
    <source>
        <dbReference type="ARBA" id="ARBA00004123"/>
    </source>
</evidence>
<dbReference type="FunFam" id="3.30.160.60:FF:000016">
    <property type="entry name" value="zinc finger protein 37 homolog"/>
    <property type="match status" value="1"/>
</dbReference>
<dbReference type="SUPFAM" id="SSF57667">
    <property type="entry name" value="beta-beta-alpha zinc fingers"/>
    <property type="match status" value="6"/>
</dbReference>
<feature type="domain" description="C2H2-type" evidence="15">
    <location>
        <begin position="416"/>
        <end position="443"/>
    </location>
</feature>
<comment type="function">
    <text evidence="1">May be involved in transcriptional regulation.</text>
</comment>
<dbReference type="InterPro" id="IPR001909">
    <property type="entry name" value="KRAB"/>
</dbReference>
<evidence type="ECO:0000256" key="5">
    <source>
        <dbReference type="ARBA" id="ARBA00022737"/>
    </source>
</evidence>
<gene>
    <name evidence="18" type="primary">LOC102831982</name>
</gene>
<feature type="domain" description="C2H2-type" evidence="15">
    <location>
        <begin position="640"/>
        <end position="667"/>
    </location>
</feature>
<dbReference type="FunFam" id="3.30.160.60:FF:000338">
    <property type="entry name" value="zinc finger protein 383"/>
    <property type="match status" value="1"/>
</dbReference>
<dbReference type="PANTHER" id="PTHR24393:SF100">
    <property type="entry name" value="ZINC FINGER PROTEIN-RELATED"/>
    <property type="match status" value="1"/>
</dbReference>
<evidence type="ECO:0000259" key="15">
    <source>
        <dbReference type="PROSITE" id="PS50157"/>
    </source>
</evidence>
<dbReference type="FunFam" id="3.30.160.60:FF:000478">
    <property type="entry name" value="Zinc finger protein 133"/>
    <property type="match status" value="1"/>
</dbReference>
<proteinExistence type="inferred from homology"/>
<evidence type="ECO:0000313" key="18">
    <source>
        <dbReference type="RefSeq" id="XP_006877799.1"/>
    </source>
</evidence>
<dbReference type="OrthoDB" id="427030at2759"/>
<feature type="domain" description="C2H2-type" evidence="15">
    <location>
        <begin position="472"/>
        <end position="499"/>
    </location>
</feature>
<feature type="domain" description="C2H2-type" evidence="15">
    <location>
        <begin position="612"/>
        <end position="639"/>
    </location>
</feature>
<keyword evidence="4" id="KW-0479">Metal-binding</keyword>
<dbReference type="FunFam" id="3.30.160.60:FF:000371">
    <property type="entry name" value="Zinc finger protein 555"/>
    <property type="match status" value="1"/>
</dbReference>
<feature type="domain" description="C2H2-type" evidence="15">
    <location>
        <begin position="360"/>
        <end position="387"/>
    </location>
</feature>
<evidence type="ECO:0000259" key="16">
    <source>
        <dbReference type="PROSITE" id="PS50805"/>
    </source>
</evidence>